<dbReference type="Proteomes" id="UP001150941">
    <property type="component" value="Unassembled WGS sequence"/>
</dbReference>
<comment type="caution">
    <text evidence="6">The sequence shown here is derived from an EMBL/GenBank/DDBJ whole genome shotgun (WGS) entry which is preliminary data.</text>
</comment>
<dbReference type="OrthoDB" id="18453at2759"/>
<feature type="transmembrane region" description="Helical" evidence="5">
    <location>
        <begin position="13"/>
        <end position="35"/>
    </location>
</feature>
<feature type="transmembrane region" description="Helical" evidence="5">
    <location>
        <begin position="326"/>
        <end position="349"/>
    </location>
</feature>
<keyword evidence="4 5" id="KW-0472">Membrane</keyword>
<evidence type="ECO:0000313" key="7">
    <source>
        <dbReference type="Proteomes" id="UP001150941"/>
    </source>
</evidence>
<dbReference type="SUPFAM" id="SSF81321">
    <property type="entry name" value="Family A G protein-coupled receptor-like"/>
    <property type="match status" value="1"/>
</dbReference>
<dbReference type="RefSeq" id="XP_058327386.1">
    <property type="nucleotide sequence ID" value="XM_058479056.1"/>
</dbReference>
<comment type="subcellular location">
    <subcellularLocation>
        <location evidence="1">Membrane</location>
        <topology evidence="1">Multi-pass membrane protein</topology>
    </subcellularLocation>
</comment>
<dbReference type="Gene3D" id="1.20.1070.10">
    <property type="entry name" value="Rhodopsin 7-helix transmembrane proteins"/>
    <property type="match status" value="1"/>
</dbReference>
<dbReference type="GO" id="GO:0005886">
    <property type="term" value="C:plasma membrane"/>
    <property type="evidence" value="ECO:0007669"/>
    <property type="project" value="TreeGrafter"/>
</dbReference>
<dbReference type="AlphaFoldDB" id="A0A9W9NIQ1"/>
<evidence type="ECO:0000256" key="4">
    <source>
        <dbReference type="ARBA" id="ARBA00023136"/>
    </source>
</evidence>
<evidence type="ECO:0000313" key="6">
    <source>
        <dbReference type="EMBL" id="KAJ5220556.1"/>
    </source>
</evidence>
<keyword evidence="2 5" id="KW-0812">Transmembrane</keyword>
<reference evidence="6" key="2">
    <citation type="journal article" date="2023" name="IMA Fungus">
        <title>Comparative genomic study of the Penicillium genus elucidates a diverse pangenome and 15 lateral gene transfer events.</title>
        <authorList>
            <person name="Petersen C."/>
            <person name="Sorensen T."/>
            <person name="Nielsen M.R."/>
            <person name="Sondergaard T.E."/>
            <person name="Sorensen J.L."/>
            <person name="Fitzpatrick D.A."/>
            <person name="Frisvad J.C."/>
            <person name="Nielsen K.L."/>
        </authorList>
    </citation>
    <scope>NUCLEOTIDE SEQUENCE</scope>
    <source>
        <strain evidence="6">IBT 19713</strain>
    </source>
</reference>
<evidence type="ECO:0000256" key="2">
    <source>
        <dbReference type="ARBA" id="ARBA00022692"/>
    </source>
</evidence>
<keyword evidence="3 5" id="KW-1133">Transmembrane helix</keyword>
<feature type="transmembrane region" description="Helical" evidence="5">
    <location>
        <begin position="289"/>
        <end position="306"/>
    </location>
</feature>
<reference evidence="6" key="1">
    <citation type="submission" date="2022-11" db="EMBL/GenBank/DDBJ databases">
        <authorList>
            <person name="Petersen C."/>
        </authorList>
    </citation>
    <scope>NUCLEOTIDE SEQUENCE</scope>
    <source>
        <strain evidence="6">IBT 19713</strain>
    </source>
</reference>
<accession>A0A9W9NIQ1</accession>
<evidence type="ECO:0000256" key="1">
    <source>
        <dbReference type="ARBA" id="ARBA00004141"/>
    </source>
</evidence>
<feature type="transmembrane region" description="Helical" evidence="5">
    <location>
        <begin position="181"/>
        <end position="202"/>
    </location>
</feature>
<proteinExistence type="predicted"/>
<dbReference type="GO" id="GO:0007189">
    <property type="term" value="P:adenylate cyclase-activating G protein-coupled receptor signaling pathway"/>
    <property type="evidence" value="ECO:0007669"/>
    <property type="project" value="TreeGrafter"/>
</dbReference>
<dbReference type="EMBL" id="JAPQKS010000007">
    <property type="protein sequence ID" value="KAJ5220556.1"/>
    <property type="molecule type" value="Genomic_DNA"/>
</dbReference>
<evidence type="ECO:0000256" key="3">
    <source>
        <dbReference type="ARBA" id="ARBA00022989"/>
    </source>
</evidence>
<dbReference type="GeneID" id="83206359"/>
<gene>
    <name evidence="6" type="ORF">N7468_009760</name>
</gene>
<sequence length="369" mass="40875">MSLSSEEINSISIAGRVSSSLSLLGSFAIIAAFAFSRYCRSPIHRIIFYNAFYNLFDSVATMISVSGPRAGNTSALCQFQGFALQMFPVADVLWTFVMSLDTYLVVLHRFESGYLHKLEPFYIGVITVLTFIPAIVFLFIRSPEKGPVYGSETVGDTLVASCRGHELISFPDMVFHSAGMGLPRILIGVVLLIYFLIGFEIFKLRHDFKLTGDDHIALTSAHSRPSPARLSWSSTAVQDETLSAKSSLGIPSRTGTEAFAQSPASQPPLRPPGFAVRSSTQRRVSFKQYIMMPSLFFLALLATWVAPTINRVAAFIHPGSESFPLLVAVSTLGSLRGFWNGVIFITMGWKGWRRRRKIRSELSRVRHPC</sequence>
<dbReference type="PANTHER" id="PTHR23112">
    <property type="entry name" value="G PROTEIN-COUPLED RECEPTOR 157-RELATED"/>
    <property type="match status" value="1"/>
</dbReference>
<protein>
    <submittedName>
        <fullName evidence="6">Uncharacterized protein</fullName>
    </submittedName>
</protein>
<keyword evidence="7" id="KW-1185">Reference proteome</keyword>
<name>A0A9W9NIQ1_9EURO</name>
<feature type="transmembrane region" description="Helical" evidence="5">
    <location>
        <begin position="47"/>
        <end position="66"/>
    </location>
</feature>
<dbReference type="Pfam" id="PF05462">
    <property type="entry name" value="Dicty_CAR"/>
    <property type="match status" value="1"/>
</dbReference>
<feature type="transmembrane region" description="Helical" evidence="5">
    <location>
        <begin position="120"/>
        <end position="140"/>
    </location>
</feature>
<feature type="transmembrane region" description="Helical" evidence="5">
    <location>
        <begin position="86"/>
        <end position="108"/>
    </location>
</feature>
<dbReference type="PANTHER" id="PTHR23112:SF0">
    <property type="entry name" value="TRANSMEMBRANE PROTEIN 116"/>
    <property type="match status" value="1"/>
</dbReference>
<dbReference type="GO" id="GO:0004930">
    <property type="term" value="F:G protein-coupled receptor activity"/>
    <property type="evidence" value="ECO:0007669"/>
    <property type="project" value="TreeGrafter"/>
</dbReference>
<organism evidence="6 7">
    <name type="scientific">Penicillium chermesinum</name>
    <dbReference type="NCBI Taxonomy" id="63820"/>
    <lineage>
        <taxon>Eukaryota</taxon>
        <taxon>Fungi</taxon>
        <taxon>Dikarya</taxon>
        <taxon>Ascomycota</taxon>
        <taxon>Pezizomycotina</taxon>
        <taxon>Eurotiomycetes</taxon>
        <taxon>Eurotiomycetidae</taxon>
        <taxon>Eurotiales</taxon>
        <taxon>Aspergillaceae</taxon>
        <taxon>Penicillium</taxon>
    </lineage>
</organism>
<evidence type="ECO:0000256" key="5">
    <source>
        <dbReference type="SAM" id="Phobius"/>
    </source>
</evidence>